<feature type="transmembrane region" description="Helical" evidence="16">
    <location>
        <begin position="6"/>
        <end position="24"/>
    </location>
</feature>
<evidence type="ECO:0000256" key="2">
    <source>
        <dbReference type="ARBA" id="ARBA00004167"/>
    </source>
</evidence>
<comment type="catalytic activity">
    <reaction evidence="1">
        <text>S-ubiquitinyl-[E2 ubiquitin-conjugating enzyme]-L-cysteine + [acceptor protein]-L-lysine = [E2 ubiquitin-conjugating enzyme]-L-cysteine + N(6)-ubiquitinyl-[acceptor protein]-L-lysine.</text>
        <dbReference type="EC" id="2.3.2.27"/>
    </reaction>
</comment>
<dbReference type="EMBL" id="BPVZ01000008">
    <property type="protein sequence ID" value="GKU94459.1"/>
    <property type="molecule type" value="Genomic_DNA"/>
</dbReference>
<keyword evidence="12 16" id="KW-0472">Membrane</keyword>
<dbReference type="Pfam" id="PF13639">
    <property type="entry name" value="zf-RING_2"/>
    <property type="match status" value="1"/>
</dbReference>
<gene>
    <name evidence="18" type="ORF">SLEP1_g7954</name>
</gene>
<comment type="caution">
    <text evidence="18">The sequence shown here is derived from an EMBL/GenBank/DDBJ whole genome shotgun (WGS) entry which is preliminary data.</text>
</comment>
<dbReference type="SUPFAM" id="SSF57850">
    <property type="entry name" value="RING/U-box"/>
    <property type="match status" value="1"/>
</dbReference>
<dbReference type="AlphaFoldDB" id="A0AAV5I819"/>
<evidence type="ECO:0000256" key="12">
    <source>
        <dbReference type="ARBA" id="ARBA00023136"/>
    </source>
</evidence>
<proteinExistence type="inferred from homology"/>
<dbReference type="PROSITE" id="PS50089">
    <property type="entry name" value="ZF_RING_2"/>
    <property type="match status" value="1"/>
</dbReference>
<evidence type="ECO:0000256" key="15">
    <source>
        <dbReference type="SAM" id="MobiDB-lite"/>
    </source>
</evidence>
<feature type="domain" description="RING-type" evidence="17">
    <location>
        <begin position="88"/>
        <end position="130"/>
    </location>
</feature>
<evidence type="ECO:0000256" key="3">
    <source>
        <dbReference type="ARBA" id="ARBA00004906"/>
    </source>
</evidence>
<evidence type="ECO:0000313" key="19">
    <source>
        <dbReference type="Proteomes" id="UP001054252"/>
    </source>
</evidence>
<comment type="similarity">
    <text evidence="13">Belongs to the RING-type zinc finger family. ATL subfamily.</text>
</comment>
<comment type="subcellular location">
    <subcellularLocation>
        <location evidence="2">Membrane</location>
        <topology evidence="2">Single-pass membrane protein</topology>
    </subcellularLocation>
</comment>
<keyword evidence="6 16" id="KW-0812">Transmembrane</keyword>
<keyword evidence="11 16" id="KW-1133">Transmembrane helix</keyword>
<keyword evidence="7" id="KW-0479">Metal-binding</keyword>
<evidence type="ECO:0000256" key="11">
    <source>
        <dbReference type="ARBA" id="ARBA00022989"/>
    </source>
</evidence>
<evidence type="ECO:0000256" key="4">
    <source>
        <dbReference type="ARBA" id="ARBA00012483"/>
    </source>
</evidence>
<dbReference type="EC" id="2.3.2.27" evidence="4"/>
<evidence type="ECO:0000256" key="5">
    <source>
        <dbReference type="ARBA" id="ARBA00022679"/>
    </source>
</evidence>
<dbReference type="CDD" id="cd16461">
    <property type="entry name" value="RING-H2_EL5-like"/>
    <property type="match status" value="1"/>
</dbReference>
<evidence type="ECO:0000256" key="14">
    <source>
        <dbReference type="PROSITE-ProRule" id="PRU00175"/>
    </source>
</evidence>
<evidence type="ECO:0000256" key="13">
    <source>
        <dbReference type="ARBA" id="ARBA00024209"/>
    </source>
</evidence>
<keyword evidence="8 14" id="KW-0863">Zinc-finger</keyword>
<sequence>MVAAIFSLFAVVMLVIILHLYARYLTQRRERRRLAFFRALRTQTAPFDASSNIDQPPKQGLEPLVIASLPSFSYKVTTQHDPDDYLECSVCLGTIIEDAVVRILPNCKHMFHVECIDMWLGSHTTCPVCRTTAEPQVQLENTIVQPTAPPIGPNISRGAEGGSGSGSGSWLGSFSRMVSGERSSRRVQSCGDEVSPGDLERQ</sequence>
<dbReference type="FunFam" id="3.30.40.10:FF:000187">
    <property type="entry name" value="E3 ubiquitin-protein ligase ATL6"/>
    <property type="match status" value="1"/>
</dbReference>
<evidence type="ECO:0000256" key="9">
    <source>
        <dbReference type="ARBA" id="ARBA00022786"/>
    </source>
</evidence>
<evidence type="ECO:0000256" key="6">
    <source>
        <dbReference type="ARBA" id="ARBA00022692"/>
    </source>
</evidence>
<reference evidence="18 19" key="1">
    <citation type="journal article" date="2021" name="Commun. Biol.">
        <title>The genome of Shorea leprosula (Dipterocarpaceae) highlights the ecological relevance of drought in aseasonal tropical rainforests.</title>
        <authorList>
            <person name="Ng K.K.S."/>
            <person name="Kobayashi M.J."/>
            <person name="Fawcett J.A."/>
            <person name="Hatakeyama M."/>
            <person name="Paape T."/>
            <person name="Ng C.H."/>
            <person name="Ang C.C."/>
            <person name="Tnah L.H."/>
            <person name="Lee C.T."/>
            <person name="Nishiyama T."/>
            <person name="Sese J."/>
            <person name="O'Brien M.J."/>
            <person name="Copetti D."/>
            <person name="Mohd Noor M.I."/>
            <person name="Ong R.C."/>
            <person name="Putra M."/>
            <person name="Sireger I.Z."/>
            <person name="Indrioko S."/>
            <person name="Kosugi Y."/>
            <person name="Izuno A."/>
            <person name="Isagi Y."/>
            <person name="Lee S.L."/>
            <person name="Shimizu K.K."/>
        </authorList>
    </citation>
    <scope>NUCLEOTIDE SEQUENCE [LARGE SCALE GENOMIC DNA]</scope>
    <source>
        <strain evidence="18">214</strain>
    </source>
</reference>
<keyword evidence="19" id="KW-1185">Reference proteome</keyword>
<dbReference type="PANTHER" id="PTHR45768">
    <property type="entry name" value="E3 UBIQUITIN-PROTEIN LIGASE RNF13-LIKE"/>
    <property type="match status" value="1"/>
</dbReference>
<accession>A0AAV5I819</accession>
<dbReference type="Gene3D" id="3.30.40.10">
    <property type="entry name" value="Zinc/RING finger domain, C3HC4 (zinc finger)"/>
    <property type="match status" value="1"/>
</dbReference>
<evidence type="ECO:0000256" key="10">
    <source>
        <dbReference type="ARBA" id="ARBA00022833"/>
    </source>
</evidence>
<feature type="compositionally biased region" description="Gly residues" evidence="15">
    <location>
        <begin position="159"/>
        <end position="169"/>
    </location>
</feature>
<dbReference type="GO" id="GO:0016020">
    <property type="term" value="C:membrane"/>
    <property type="evidence" value="ECO:0007669"/>
    <property type="project" value="UniProtKB-SubCell"/>
</dbReference>
<organism evidence="18 19">
    <name type="scientific">Rubroshorea leprosula</name>
    <dbReference type="NCBI Taxonomy" id="152421"/>
    <lineage>
        <taxon>Eukaryota</taxon>
        <taxon>Viridiplantae</taxon>
        <taxon>Streptophyta</taxon>
        <taxon>Embryophyta</taxon>
        <taxon>Tracheophyta</taxon>
        <taxon>Spermatophyta</taxon>
        <taxon>Magnoliopsida</taxon>
        <taxon>eudicotyledons</taxon>
        <taxon>Gunneridae</taxon>
        <taxon>Pentapetalae</taxon>
        <taxon>rosids</taxon>
        <taxon>malvids</taxon>
        <taxon>Malvales</taxon>
        <taxon>Dipterocarpaceae</taxon>
        <taxon>Rubroshorea</taxon>
    </lineage>
</organism>
<dbReference type="GO" id="GO:0061630">
    <property type="term" value="F:ubiquitin protein ligase activity"/>
    <property type="evidence" value="ECO:0007669"/>
    <property type="project" value="UniProtKB-EC"/>
</dbReference>
<dbReference type="InterPro" id="IPR013083">
    <property type="entry name" value="Znf_RING/FYVE/PHD"/>
</dbReference>
<evidence type="ECO:0000256" key="8">
    <source>
        <dbReference type="ARBA" id="ARBA00022771"/>
    </source>
</evidence>
<dbReference type="PANTHER" id="PTHR45768:SF34">
    <property type="entry name" value="RING-H2 FINGER PROTEIN ATL64"/>
    <property type="match status" value="1"/>
</dbReference>
<keyword evidence="10" id="KW-0862">Zinc</keyword>
<feature type="region of interest" description="Disordered" evidence="15">
    <location>
        <begin position="145"/>
        <end position="202"/>
    </location>
</feature>
<evidence type="ECO:0000256" key="16">
    <source>
        <dbReference type="SAM" id="Phobius"/>
    </source>
</evidence>
<dbReference type="Proteomes" id="UP001054252">
    <property type="component" value="Unassembled WGS sequence"/>
</dbReference>
<evidence type="ECO:0000256" key="1">
    <source>
        <dbReference type="ARBA" id="ARBA00000900"/>
    </source>
</evidence>
<keyword evidence="9" id="KW-0833">Ubl conjugation pathway</keyword>
<keyword evidence="5" id="KW-0808">Transferase</keyword>
<dbReference type="SMART" id="SM00184">
    <property type="entry name" value="RING"/>
    <property type="match status" value="1"/>
</dbReference>
<dbReference type="GO" id="GO:0008270">
    <property type="term" value="F:zinc ion binding"/>
    <property type="evidence" value="ECO:0007669"/>
    <property type="project" value="UniProtKB-KW"/>
</dbReference>
<name>A0AAV5I819_9ROSI</name>
<evidence type="ECO:0000256" key="7">
    <source>
        <dbReference type="ARBA" id="ARBA00022723"/>
    </source>
</evidence>
<protein>
    <recommendedName>
        <fullName evidence="4">RING-type E3 ubiquitin transferase</fullName>
        <ecNumber evidence="4">2.3.2.27</ecNumber>
    </recommendedName>
</protein>
<evidence type="ECO:0000313" key="18">
    <source>
        <dbReference type="EMBL" id="GKU94459.1"/>
    </source>
</evidence>
<comment type="pathway">
    <text evidence="3">Protein modification; protein ubiquitination.</text>
</comment>
<dbReference type="InterPro" id="IPR001841">
    <property type="entry name" value="Znf_RING"/>
</dbReference>
<evidence type="ECO:0000259" key="17">
    <source>
        <dbReference type="PROSITE" id="PS50089"/>
    </source>
</evidence>